<sequence length="70" mass="7144">MSKARSVGELARVHAAITLTPGAVMSGLRISGVIVLGPCDEKAAINGAGFVPRTVVGFVMNPVGVLVDLR</sequence>
<dbReference type="EMBL" id="GBRH01249438">
    <property type="protein sequence ID" value="JAD48457.1"/>
    <property type="molecule type" value="Transcribed_RNA"/>
</dbReference>
<proteinExistence type="predicted"/>
<name>A0A0A9AMZ0_ARUDO</name>
<evidence type="ECO:0000313" key="1">
    <source>
        <dbReference type="EMBL" id="JAD48457.1"/>
    </source>
</evidence>
<reference evidence="1" key="1">
    <citation type="submission" date="2014-09" db="EMBL/GenBank/DDBJ databases">
        <authorList>
            <person name="Magalhaes I.L.F."/>
            <person name="Oliveira U."/>
            <person name="Santos F.R."/>
            <person name="Vidigal T.H.D.A."/>
            <person name="Brescovit A.D."/>
            <person name="Santos A.J."/>
        </authorList>
    </citation>
    <scope>NUCLEOTIDE SEQUENCE</scope>
    <source>
        <tissue evidence="1">Shoot tissue taken approximately 20 cm above the soil surface</tissue>
    </source>
</reference>
<accession>A0A0A9AMZ0</accession>
<dbReference type="AlphaFoldDB" id="A0A0A9AMZ0"/>
<organism evidence="1">
    <name type="scientific">Arundo donax</name>
    <name type="common">Giant reed</name>
    <name type="synonym">Donax arundinaceus</name>
    <dbReference type="NCBI Taxonomy" id="35708"/>
    <lineage>
        <taxon>Eukaryota</taxon>
        <taxon>Viridiplantae</taxon>
        <taxon>Streptophyta</taxon>
        <taxon>Embryophyta</taxon>
        <taxon>Tracheophyta</taxon>
        <taxon>Spermatophyta</taxon>
        <taxon>Magnoliopsida</taxon>
        <taxon>Liliopsida</taxon>
        <taxon>Poales</taxon>
        <taxon>Poaceae</taxon>
        <taxon>PACMAD clade</taxon>
        <taxon>Arundinoideae</taxon>
        <taxon>Arundineae</taxon>
        <taxon>Arundo</taxon>
    </lineage>
</organism>
<reference evidence="1" key="2">
    <citation type="journal article" date="2015" name="Data Brief">
        <title>Shoot transcriptome of the giant reed, Arundo donax.</title>
        <authorList>
            <person name="Barrero R.A."/>
            <person name="Guerrero F.D."/>
            <person name="Moolhuijzen P."/>
            <person name="Goolsby J.A."/>
            <person name="Tidwell J."/>
            <person name="Bellgard S.E."/>
            <person name="Bellgard M.I."/>
        </authorList>
    </citation>
    <scope>NUCLEOTIDE SEQUENCE</scope>
    <source>
        <tissue evidence="1">Shoot tissue taken approximately 20 cm above the soil surface</tissue>
    </source>
</reference>
<protein>
    <submittedName>
        <fullName evidence="1">Uncharacterized protein</fullName>
    </submittedName>
</protein>